<gene>
    <name evidence="1" type="ORF">GIB67_001221</name>
</gene>
<comment type="caution">
    <text evidence="1">The sequence shown here is derived from an EMBL/GenBank/DDBJ whole genome shotgun (WGS) entry which is preliminary data.</text>
</comment>
<name>A0A7J7LGK2_9MAGN</name>
<evidence type="ECO:0000313" key="1">
    <source>
        <dbReference type="EMBL" id="KAF6141669.1"/>
    </source>
</evidence>
<proteinExistence type="predicted"/>
<keyword evidence="2" id="KW-1185">Reference proteome</keyword>
<reference evidence="1 2" key="1">
    <citation type="journal article" date="2020" name="IScience">
        <title>Genome Sequencing of the Endangered Kingdonia uniflora (Circaeasteraceae, Ranunculales) Reveals Potential Mechanisms of Evolutionary Specialization.</title>
        <authorList>
            <person name="Sun Y."/>
            <person name="Deng T."/>
            <person name="Zhang A."/>
            <person name="Moore M.J."/>
            <person name="Landis J.B."/>
            <person name="Lin N."/>
            <person name="Zhang H."/>
            <person name="Zhang X."/>
            <person name="Huang J."/>
            <person name="Zhang X."/>
            <person name="Sun H."/>
            <person name="Wang H."/>
        </authorList>
    </citation>
    <scope>NUCLEOTIDE SEQUENCE [LARGE SCALE GENOMIC DNA]</scope>
    <source>
        <strain evidence="1">TB1705</strain>
        <tissue evidence="1">Leaf</tissue>
    </source>
</reference>
<accession>A0A7J7LGK2</accession>
<protein>
    <submittedName>
        <fullName evidence="1">Uncharacterized protein</fullName>
    </submittedName>
</protein>
<sequence>MRGLLKIVNGHCQNTLELVFLIATKCPTLLFNPFSKEFIGTSMLDHRFILLPMCTLIGCTKSARIFE</sequence>
<evidence type="ECO:0000313" key="2">
    <source>
        <dbReference type="Proteomes" id="UP000541444"/>
    </source>
</evidence>
<dbReference type="AlphaFoldDB" id="A0A7J7LGK2"/>
<dbReference type="Proteomes" id="UP000541444">
    <property type="component" value="Unassembled WGS sequence"/>
</dbReference>
<organism evidence="1 2">
    <name type="scientific">Kingdonia uniflora</name>
    <dbReference type="NCBI Taxonomy" id="39325"/>
    <lineage>
        <taxon>Eukaryota</taxon>
        <taxon>Viridiplantae</taxon>
        <taxon>Streptophyta</taxon>
        <taxon>Embryophyta</taxon>
        <taxon>Tracheophyta</taxon>
        <taxon>Spermatophyta</taxon>
        <taxon>Magnoliopsida</taxon>
        <taxon>Ranunculales</taxon>
        <taxon>Circaeasteraceae</taxon>
        <taxon>Kingdonia</taxon>
    </lineage>
</organism>
<dbReference type="EMBL" id="JACGCM010002300">
    <property type="protein sequence ID" value="KAF6141669.1"/>
    <property type="molecule type" value="Genomic_DNA"/>
</dbReference>